<dbReference type="Proteomes" id="UP000503278">
    <property type="component" value="Chromosome"/>
</dbReference>
<protein>
    <submittedName>
        <fullName evidence="2">Plasmid transfer protein</fullName>
    </submittedName>
</protein>
<dbReference type="RefSeq" id="WP_169606957.1">
    <property type="nucleotide sequence ID" value="NZ_CP051682.1"/>
</dbReference>
<evidence type="ECO:0000256" key="1">
    <source>
        <dbReference type="SAM" id="Phobius"/>
    </source>
</evidence>
<feature type="transmembrane region" description="Helical" evidence="1">
    <location>
        <begin position="48"/>
        <end position="67"/>
    </location>
</feature>
<name>A0A7L5DYT8_9SPHI</name>
<dbReference type="AlphaFoldDB" id="A0A7L5DYT8"/>
<keyword evidence="1" id="KW-0472">Membrane</keyword>
<proteinExistence type="predicted"/>
<organism evidence="2 3">
    <name type="scientific">Mucilaginibacter robiniae</name>
    <dbReference type="NCBI Taxonomy" id="2728022"/>
    <lineage>
        <taxon>Bacteria</taxon>
        <taxon>Pseudomonadati</taxon>
        <taxon>Bacteroidota</taxon>
        <taxon>Sphingobacteriia</taxon>
        <taxon>Sphingobacteriales</taxon>
        <taxon>Sphingobacteriaceae</taxon>
        <taxon>Mucilaginibacter</taxon>
    </lineage>
</organism>
<gene>
    <name evidence="2" type="ORF">HH214_08720</name>
</gene>
<accession>A0A7L5DYT8</accession>
<sequence>MIRKYAIYKGLQKPLIFKGFKGKFIYWGIGFLLAGLILGALTMSLVNMWLGAVVLIGTVTGGLLYTATRQKGGLHAKSRNRSILILNHYGAKNIV</sequence>
<dbReference type="KEGG" id="mrob:HH214_08720"/>
<keyword evidence="1" id="KW-1133">Transmembrane helix</keyword>
<evidence type="ECO:0000313" key="3">
    <source>
        <dbReference type="Proteomes" id="UP000503278"/>
    </source>
</evidence>
<keyword evidence="1" id="KW-0812">Transmembrane</keyword>
<dbReference type="EMBL" id="CP051682">
    <property type="protein sequence ID" value="QJD95951.1"/>
    <property type="molecule type" value="Genomic_DNA"/>
</dbReference>
<feature type="transmembrane region" description="Helical" evidence="1">
    <location>
        <begin position="24"/>
        <end position="42"/>
    </location>
</feature>
<evidence type="ECO:0000313" key="2">
    <source>
        <dbReference type="EMBL" id="QJD95951.1"/>
    </source>
</evidence>
<reference evidence="2 3" key="1">
    <citation type="submission" date="2020-04" db="EMBL/GenBank/DDBJ databases">
        <title>Genome sequencing of novel species.</title>
        <authorList>
            <person name="Heo J."/>
            <person name="Kim S.-J."/>
            <person name="Kim J.-S."/>
            <person name="Hong S.-B."/>
            <person name="Kwon S.-W."/>
        </authorList>
    </citation>
    <scope>NUCLEOTIDE SEQUENCE [LARGE SCALE GENOMIC DNA]</scope>
    <source>
        <strain evidence="2 3">F39-2</strain>
    </source>
</reference>
<keyword evidence="3" id="KW-1185">Reference proteome</keyword>